<dbReference type="EMBL" id="MAXA01000261">
    <property type="protein sequence ID" value="OHV20900.1"/>
    <property type="molecule type" value="Genomic_DNA"/>
</dbReference>
<organism evidence="1 2">
    <name type="scientific">Parafrankia soli</name>
    <dbReference type="NCBI Taxonomy" id="2599596"/>
    <lineage>
        <taxon>Bacteria</taxon>
        <taxon>Bacillati</taxon>
        <taxon>Actinomycetota</taxon>
        <taxon>Actinomycetes</taxon>
        <taxon>Frankiales</taxon>
        <taxon>Frankiaceae</taxon>
        <taxon>Parafrankia</taxon>
    </lineage>
</organism>
<reference evidence="2" key="1">
    <citation type="submission" date="2016-07" db="EMBL/GenBank/DDBJ databases">
        <title>Frankia sp. NRRL B-16219 Genome sequencing.</title>
        <authorList>
            <person name="Ghodhbane-Gtari F."/>
            <person name="Swanson E."/>
            <person name="Gueddou A."/>
            <person name="Louati M."/>
            <person name="Nouioui I."/>
            <person name="Hezbri K."/>
            <person name="Abebe-Akele F."/>
            <person name="Simpson S."/>
            <person name="Morris K."/>
            <person name="Thomas K."/>
            <person name="Gtari M."/>
            <person name="Tisa L.S."/>
        </authorList>
    </citation>
    <scope>NUCLEOTIDE SEQUENCE [LARGE SCALE GENOMIC DNA]</scope>
    <source>
        <strain evidence="2">NRRL B-16219</strain>
    </source>
</reference>
<dbReference type="Proteomes" id="UP000179769">
    <property type="component" value="Unassembled WGS sequence"/>
</dbReference>
<dbReference type="OrthoDB" id="9814088at2"/>
<evidence type="ECO:0000313" key="1">
    <source>
        <dbReference type="EMBL" id="OHV20900.1"/>
    </source>
</evidence>
<dbReference type="AlphaFoldDB" id="A0A1S1PGR4"/>
<accession>A0A1S1PGR4</accession>
<proteinExistence type="predicted"/>
<protein>
    <submittedName>
        <fullName evidence="1">Uncharacterized protein</fullName>
    </submittedName>
</protein>
<dbReference type="RefSeq" id="WP_131802468.1">
    <property type="nucleotide sequence ID" value="NZ_MAXA01000261.1"/>
</dbReference>
<keyword evidence="2" id="KW-1185">Reference proteome</keyword>
<sequence>MLRLTTDAELAADADNIELLGATHPLVLVAAQHVGLSGVSTASFRVRSDLVPPGRYPIAIYGWTRFDTRDTLTLRYISTDQDVEAVADSLLAMALDGDHEATIESKDVELLEQRHHMEWCSARDRHVSRAHTAAAQRVASLHAQRDRQLRTLEENASKVIDAKIMKMRQSQMASAREKYDRLIAQHQKAVGGAELVTRHLATAMLEVVAP</sequence>
<evidence type="ECO:0000313" key="2">
    <source>
        <dbReference type="Proteomes" id="UP000179769"/>
    </source>
</evidence>
<name>A0A1S1PGR4_9ACTN</name>
<comment type="caution">
    <text evidence="1">The sequence shown here is derived from an EMBL/GenBank/DDBJ whole genome shotgun (WGS) entry which is preliminary data.</text>
</comment>
<gene>
    <name evidence="1" type="ORF">BBK14_27520</name>
</gene>